<protein>
    <submittedName>
        <fullName evidence="2">Flp pilus assembly protein CpaB</fullName>
    </submittedName>
</protein>
<dbReference type="RefSeq" id="WP_179445483.1">
    <property type="nucleotide sequence ID" value="NZ_JACBZS010000001.1"/>
</dbReference>
<dbReference type="CDD" id="cd11614">
    <property type="entry name" value="SAF_CpaB_FlgA_like"/>
    <property type="match status" value="1"/>
</dbReference>
<dbReference type="AlphaFoldDB" id="A0A7Z0ILI6"/>
<proteinExistence type="predicted"/>
<gene>
    <name evidence="2" type="ORF">GGQ54_002249</name>
</gene>
<dbReference type="Gene3D" id="3.90.1210.10">
    <property type="entry name" value="Antifreeze-like/N-acetylneuraminic acid synthase C-terminal domain"/>
    <property type="match status" value="1"/>
</dbReference>
<dbReference type="SMART" id="SM00858">
    <property type="entry name" value="SAF"/>
    <property type="match status" value="1"/>
</dbReference>
<keyword evidence="3" id="KW-1185">Reference proteome</keyword>
<comment type="caution">
    <text evidence="2">The sequence shown here is derived from an EMBL/GenBank/DDBJ whole genome shotgun (WGS) entry which is preliminary data.</text>
</comment>
<evidence type="ECO:0000259" key="1">
    <source>
        <dbReference type="SMART" id="SM00858"/>
    </source>
</evidence>
<dbReference type="Proteomes" id="UP000527616">
    <property type="component" value="Unassembled WGS sequence"/>
</dbReference>
<dbReference type="EMBL" id="JACBZS010000001">
    <property type="protein sequence ID" value="NYI71689.1"/>
    <property type="molecule type" value="Genomic_DNA"/>
</dbReference>
<organism evidence="2 3">
    <name type="scientific">Naumannella cuiyingiana</name>
    <dbReference type="NCBI Taxonomy" id="1347891"/>
    <lineage>
        <taxon>Bacteria</taxon>
        <taxon>Bacillati</taxon>
        <taxon>Actinomycetota</taxon>
        <taxon>Actinomycetes</taxon>
        <taxon>Propionibacteriales</taxon>
        <taxon>Propionibacteriaceae</taxon>
        <taxon>Naumannella</taxon>
    </lineage>
</organism>
<feature type="domain" description="SAF" evidence="1">
    <location>
        <begin position="43"/>
        <end position="105"/>
    </location>
</feature>
<name>A0A7Z0ILI6_9ACTN</name>
<dbReference type="Pfam" id="PF08666">
    <property type="entry name" value="SAF"/>
    <property type="match status" value="1"/>
</dbReference>
<evidence type="ECO:0000313" key="3">
    <source>
        <dbReference type="Proteomes" id="UP000527616"/>
    </source>
</evidence>
<evidence type="ECO:0000313" key="2">
    <source>
        <dbReference type="EMBL" id="NYI71689.1"/>
    </source>
</evidence>
<sequence length="207" mass="20609">MPSWFRAVRKTLSWHRRAVAAVCAVVAVLALAAALRPPEAPRAPVVVAAATLRGGQPVAPGDVRVARWPAELVPAEAITDPSAVIGRTLAAPVTSGSPLTAVAVVADRSGALAPGMVIAPVRVADPDLIALLRPGDRIDLLGAGAEGRYAVLADGVRLVAVPTAEESGGGLAPSGSGASMVLVEVDADAALTLAEAAAAGPIAVVLR</sequence>
<reference evidence="2 3" key="1">
    <citation type="submission" date="2020-07" db="EMBL/GenBank/DDBJ databases">
        <title>Sequencing the genomes of 1000 actinobacteria strains.</title>
        <authorList>
            <person name="Klenk H.-P."/>
        </authorList>
    </citation>
    <scope>NUCLEOTIDE SEQUENCE [LARGE SCALE GENOMIC DNA]</scope>
    <source>
        <strain evidence="2 3">DSM 103164</strain>
    </source>
</reference>
<dbReference type="InterPro" id="IPR013974">
    <property type="entry name" value="SAF"/>
</dbReference>
<accession>A0A7Z0ILI6</accession>